<dbReference type="EMBL" id="MU251445">
    <property type="protein sequence ID" value="KAG9234998.1"/>
    <property type="molecule type" value="Genomic_DNA"/>
</dbReference>
<keyword evidence="5 8" id="KW-1133">Transmembrane helix</keyword>
<evidence type="ECO:0000256" key="5">
    <source>
        <dbReference type="ARBA" id="ARBA00022989"/>
    </source>
</evidence>
<feature type="region of interest" description="Disordered" evidence="7">
    <location>
        <begin position="414"/>
        <end position="436"/>
    </location>
</feature>
<dbReference type="InterPro" id="IPR045122">
    <property type="entry name" value="Csc1-like"/>
</dbReference>
<keyword evidence="4 8" id="KW-0812">Transmembrane</keyword>
<comment type="similarity">
    <text evidence="2">Belongs to the CSC1 (TC 1.A.17) family.</text>
</comment>
<feature type="compositionally biased region" description="Basic and acidic residues" evidence="7">
    <location>
        <begin position="304"/>
        <end position="313"/>
    </location>
</feature>
<dbReference type="PANTHER" id="PTHR13018">
    <property type="entry name" value="PROBABLE MEMBRANE PROTEIN DUF221-RELATED"/>
    <property type="match status" value="1"/>
</dbReference>
<feature type="region of interest" description="Disordered" evidence="7">
    <location>
        <begin position="1029"/>
        <end position="1050"/>
    </location>
</feature>
<dbReference type="Pfam" id="PF13967">
    <property type="entry name" value="RSN1_TM"/>
    <property type="match status" value="1"/>
</dbReference>
<gene>
    <name evidence="13" type="ORF">BJ875DRAFT_375275</name>
</gene>
<sequence length="1153" mass="130082">MLGFILLKNKLARIYKPKTYLVPEKERTDPPPRSPWGWLFAIFRIRDREVINKCGLDAYFFLRYLRTLLVIFIPLGVVLLPILLPLNSSGGRGSSYALEWGNDTSSTHANVTGLDELAWGNVRPTHTNRYWAHLVLAFVVIMWVCGVFFSELRVYVKVRQDYLTTAEHRLRASATTVLVSAIPGKWLSEKALWGLYDVFPGGIRNVWINRNFDKLLEKIKQRDNIFRQLEGAETQLIRDAKKSQRKQLEKANKDKARSASKQERAQRLELENQEAERLAKSGGQSSGDGHVPHTVDDVIDEEEERSRNDEHINESQGNRKGGLKLPGLPGFIKPAKPILGGLAAVGDTVMGGARNLGRDIDNTVGTTNGFTNIDGRSIIEDDRYDQYGRYRPEANNGPYGDGVDEKDLDEKVRAGAQSLESSRDGNPNVTGIRLPGNETRRVDYGLAADSTNQHVSDGKWWKFWRGPSGGFASPIPMGYEDLDEFPLTQNHGTSAELHRDAKSSSKPKEKGFGAKIKSLLPFLNSEEIEPLDYPIAHNKEYKEDAEPAAWEKFLKEKDRPTHRLPRFDWTPGFLPGLPLVNKKVDTIYWARGELARLNLEIDMDQKHPERFPLMNSAFIQFNHQMAAHMAAQSISHHVPQQMAPRMVEIAPNDVIWDNMSIKWWEAWGRSALVTAIVVGMVILWAFPVAWTATLSQISTLSEKYSWLRWLDAIPPKVLQAIAGVLPAIVLGILLAVVPMIMGFLGFISGAQTGRDKARSVQIYYFAFLFVQVFLVVSISGGITAAISSAINITSIPETLAVQLPKAANYFFSYMILQALSTSSGNLLQILTLILWYVLPKLQDDTARQKWTRNTRLPTVNWGQYFPVYTNFACIAIIYSVVAPIIIIFAIITFSLLYMANRYNMLYVNRFQLDTGGLLYPRAINQTFTGLYFMEVCLVGLFFLVRDENGKLACSSQAIIMIVAIFLTVLYQYLLNMSFGPLFQHLPITCEDEAVIRDQIFENAQARRPTTAGEDTEACVAAREDIEMSRLNKPTSENTHPKRQKRKHRDAEAQKKIADALYGGINDEIEDLSQEERDILVHRAFQHVALRARRPTIWLPRDDIGVSDDEIKRTREFAGKNIYISNVGAALDGKSRVVYGMNPPDFSETDIINL</sequence>
<dbReference type="Pfam" id="PF12621">
    <property type="entry name" value="PHM7_ext"/>
    <property type="match status" value="1"/>
</dbReference>
<feature type="transmembrane region" description="Helical" evidence="8">
    <location>
        <begin position="762"/>
        <end position="790"/>
    </location>
</feature>
<evidence type="ECO:0000259" key="10">
    <source>
        <dbReference type="Pfam" id="PF12621"/>
    </source>
</evidence>
<dbReference type="InterPro" id="IPR027815">
    <property type="entry name" value="CSC1/OSCA1-like_cyt"/>
</dbReference>
<feature type="region of interest" description="Disordered" evidence="7">
    <location>
        <begin position="238"/>
        <end position="326"/>
    </location>
</feature>
<evidence type="ECO:0000256" key="2">
    <source>
        <dbReference type="ARBA" id="ARBA00007779"/>
    </source>
</evidence>
<keyword evidence="14" id="KW-1185">Reference proteome</keyword>
<feature type="domain" description="CSC1/OSCA1-like cytosolic" evidence="12">
    <location>
        <begin position="175"/>
        <end position="247"/>
    </location>
</feature>
<dbReference type="InterPro" id="IPR032880">
    <property type="entry name" value="CSC1/OSCA1-like_N"/>
</dbReference>
<evidence type="ECO:0000259" key="11">
    <source>
        <dbReference type="Pfam" id="PF13967"/>
    </source>
</evidence>
<evidence type="ECO:0000256" key="6">
    <source>
        <dbReference type="ARBA" id="ARBA00023136"/>
    </source>
</evidence>
<evidence type="ECO:0000259" key="9">
    <source>
        <dbReference type="Pfam" id="PF02714"/>
    </source>
</evidence>
<name>A0A9P7YJL6_9HELO</name>
<evidence type="ECO:0000313" key="13">
    <source>
        <dbReference type="EMBL" id="KAG9234998.1"/>
    </source>
</evidence>
<proteinExistence type="inferred from homology"/>
<protein>
    <recommendedName>
        <fullName evidence="15">DUF221-domain-containing protein</fullName>
    </recommendedName>
</protein>
<dbReference type="Proteomes" id="UP000824998">
    <property type="component" value="Unassembled WGS sequence"/>
</dbReference>
<feature type="transmembrane region" description="Helical" evidence="8">
    <location>
        <begin position="951"/>
        <end position="973"/>
    </location>
</feature>
<dbReference type="GO" id="GO:0005227">
    <property type="term" value="F:calcium-activated cation channel activity"/>
    <property type="evidence" value="ECO:0007669"/>
    <property type="project" value="InterPro"/>
</dbReference>
<dbReference type="AlphaFoldDB" id="A0A9P7YJL6"/>
<feature type="transmembrane region" description="Helical" evidence="8">
    <location>
        <begin position="671"/>
        <end position="697"/>
    </location>
</feature>
<feature type="domain" description="CSC1/OSCA1-like N-terminal transmembrane" evidence="11">
    <location>
        <begin position="2"/>
        <end position="151"/>
    </location>
</feature>
<feature type="transmembrane region" description="Helical" evidence="8">
    <location>
        <begin position="68"/>
        <end position="86"/>
    </location>
</feature>
<keyword evidence="6 8" id="KW-0472">Membrane</keyword>
<evidence type="ECO:0000259" key="12">
    <source>
        <dbReference type="Pfam" id="PF14703"/>
    </source>
</evidence>
<feature type="domain" description="CSC1/OSCA1-like 7TM region" evidence="9">
    <location>
        <begin position="669"/>
        <end position="941"/>
    </location>
</feature>
<comment type="caution">
    <text evidence="13">The sequence shown here is derived from an EMBL/GenBank/DDBJ whole genome shotgun (WGS) entry which is preliminary data.</text>
</comment>
<feature type="compositionally biased region" description="Polar residues" evidence="7">
    <location>
        <begin position="418"/>
        <end position="429"/>
    </location>
</feature>
<evidence type="ECO:0000256" key="7">
    <source>
        <dbReference type="SAM" id="MobiDB-lite"/>
    </source>
</evidence>
<evidence type="ECO:0000256" key="8">
    <source>
        <dbReference type="SAM" id="Phobius"/>
    </source>
</evidence>
<feature type="transmembrane region" description="Helical" evidence="8">
    <location>
        <begin position="717"/>
        <end position="750"/>
    </location>
</feature>
<dbReference type="Pfam" id="PF14703">
    <property type="entry name" value="PHM7_cyt"/>
    <property type="match status" value="2"/>
</dbReference>
<feature type="domain" description="CSC1/OSCA1-like cytosolic" evidence="12">
    <location>
        <begin position="547"/>
        <end position="658"/>
    </location>
</feature>
<dbReference type="Pfam" id="PF02714">
    <property type="entry name" value="RSN1_7TM"/>
    <property type="match status" value="1"/>
</dbReference>
<dbReference type="GO" id="GO:0005886">
    <property type="term" value="C:plasma membrane"/>
    <property type="evidence" value="ECO:0007669"/>
    <property type="project" value="TreeGrafter"/>
</dbReference>
<feature type="domain" description="10TM putative phosphate transporter extracellular tail" evidence="10">
    <location>
        <begin position="1065"/>
        <end position="1144"/>
    </location>
</feature>
<dbReference type="PANTHER" id="PTHR13018:SF20">
    <property type="entry name" value="SPORULATION-SPECIFIC PROTEIN 75"/>
    <property type="match status" value="1"/>
</dbReference>
<accession>A0A9P7YJL6</accession>
<evidence type="ECO:0000256" key="3">
    <source>
        <dbReference type="ARBA" id="ARBA00022448"/>
    </source>
</evidence>
<evidence type="ECO:0000313" key="14">
    <source>
        <dbReference type="Proteomes" id="UP000824998"/>
    </source>
</evidence>
<feature type="transmembrane region" description="Helical" evidence="8">
    <location>
        <begin position="810"/>
        <end position="838"/>
    </location>
</feature>
<feature type="transmembrane region" description="Helical" evidence="8">
    <location>
        <begin position="922"/>
        <end position="944"/>
    </location>
</feature>
<evidence type="ECO:0000256" key="1">
    <source>
        <dbReference type="ARBA" id="ARBA00004141"/>
    </source>
</evidence>
<reference evidence="13" key="1">
    <citation type="journal article" date="2021" name="IMA Fungus">
        <title>Genomic characterization of three marine fungi, including Emericellopsis atlantica sp. nov. with signatures of a generalist lifestyle and marine biomass degradation.</title>
        <authorList>
            <person name="Hagestad O.C."/>
            <person name="Hou L."/>
            <person name="Andersen J.H."/>
            <person name="Hansen E.H."/>
            <person name="Altermark B."/>
            <person name="Li C."/>
            <person name="Kuhnert E."/>
            <person name="Cox R.J."/>
            <person name="Crous P.W."/>
            <person name="Spatafora J.W."/>
            <person name="Lail K."/>
            <person name="Amirebrahimi M."/>
            <person name="Lipzen A."/>
            <person name="Pangilinan J."/>
            <person name="Andreopoulos W."/>
            <person name="Hayes R.D."/>
            <person name="Ng V."/>
            <person name="Grigoriev I.V."/>
            <person name="Jackson S.A."/>
            <person name="Sutton T.D.S."/>
            <person name="Dobson A.D.W."/>
            <person name="Rama T."/>
        </authorList>
    </citation>
    <scope>NUCLEOTIDE SEQUENCE</scope>
    <source>
        <strain evidence="13">TRa018bII</strain>
    </source>
</reference>
<dbReference type="OrthoDB" id="1076608at2759"/>
<dbReference type="InterPro" id="IPR003864">
    <property type="entry name" value="CSC1/OSCA1-like_7TM"/>
</dbReference>
<comment type="subcellular location">
    <subcellularLocation>
        <location evidence="1">Membrane</location>
        <topology evidence="1">Multi-pass membrane protein</topology>
    </subcellularLocation>
</comment>
<feature type="transmembrane region" description="Helical" evidence="8">
    <location>
        <begin position="871"/>
        <end position="899"/>
    </location>
</feature>
<feature type="compositionally biased region" description="Basic and acidic residues" evidence="7">
    <location>
        <begin position="238"/>
        <end position="279"/>
    </location>
</feature>
<feature type="transmembrane region" description="Helical" evidence="8">
    <location>
        <begin position="130"/>
        <end position="149"/>
    </location>
</feature>
<organism evidence="13 14">
    <name type="scientific">Amylocarpus encephaloides</name>
    <dbReference type="NCBI Taxonomy" id="45428"/>
    <lineage>
        <taxon>Eukaryota</taxon>
        <taxon>Fungi</taxon>
        <taxon>Dikarya</taxon>
        <taxon>Ascomycota</taxon>
        <taxon>Pezizomycotina</taxon>
        <taxon>Leotiomycetes</taxon>
        <taxon>Helotiales</taxon>
        <taxon>Helotiales incertae sedis</taxon>
        <taxon>Amylocarpus</taxon>
    </lineage>
</organism>
<evidence type="ECO:0000256" key="4">
    <source>
        <dbReference type="ARBA" id="ARBA00022692"/>
    </source>
</evidence>
<keyword evidence="3" id="KW-0813">Transport</keyword>
<evidence type="ECO:0008006" key="15">
    <source>
        <dbReference type="Google" id="ProtNLM"/>
    </source>
</evidence>
<dbReference type="InterPro" id="IPR022257">
    <property type="entry name" value="PHM7_ext"/>
</dbReference>